<organism evidence="1 2">
    <name type="scientific">Racocetra fulgida</name>
    <dbReference type="NCBI Taxonomy" id="60492"/>
    <lineage>
        <taxon>Eukaryota</taxon>
        <taxon>Fungi</taxon>
        <taxon>Fungi incertae sedis</taxon>
        <taxon>Mucoromycota</taxon>
        <taxon>Glomeromycotina</taxon>
        <taxon>Glomeromycetes</taxon>
        <taxon>Diversisporales</taxon>
        <taxon>Gigasporaceae</taxon>
        <taxon>Racocetra</taxon>
    </lineage>
</organism>
<name>A0A9N9P8V0_9GLOM</name>
<feature type="non-terminal residue" evidence="1">
    <location>
        <position position="1"/>
    </location>
</feature>
<dbReference type="AlphaFoldDB" id="A0A9N9P8V0"/>
<protein>
    <submittedName>
        <fullName evidence="1">17617_t:CDS:1</fullName>
    </submittedName>
</protein>
<keyword evidence="2" id="KW-1185">Reference proteome</keyword>
<dbReference type="OrthoDB" id="2428547at2759"/>
<dbReference type="EMBL" id="CAJVPZ010072342">
    <property type="protein sequence ID" value="CAG8801405.1"/>
    <property type="molecule type" value="Genomic_DNA"/>
</dbReference>
<proteinExistence type="predicted"/>
<evidence type="ECO:0000313" key="1">
    <source>
        <dbReference type="EMBL" id="CAG8801405.1"/>
    </source>
</evidence>
<dbReference type="Proteomes" id="UP000789396">
    <property type="component" value="Unassembled WGS sequence"/>
</dbReference>
<feature type="non-terminal residue" evidence="1">
    <location>
        <position position="98"/>
    </location>
</feature>
<accession>A0A9N9P8V0</accession>
<evidence type="ECO:0000313" key="2">
    <source>
        <dbReference type="Proteomes" id="UP000789396"/>
    </source>
</evidence>
<reference evidence="1" key="1">
    <citation type="submission" date="2021-06" db="EMBL/GenBank/DDBJ databases">
        <authorList>
            <person name="Kallberg Y."/>
            <person name="Tangrot J."/>
            <person name="Rosling A."/>
        </authorList>
    </citation>
    <scope>NUCLEOTIDE SEQUENCE</scope>
    <source>
        <strain evidence="1">IN212</strain>
    </source>
</reference>
<comment type="caution">
    <text evidence="1">The sequence shown here is derived from an EMBL/GenBank/DDBJ whole genome shotgun (WGS) entry which is preliminary data.</text>
</comment>
<gene>
    <name evidence="1" type="ORF">RFULGI_LOCUS17770</name>
</gene>
<sequence length="98" mass="11191">PDNPLKNRDLSEDEYMTIYTHPMLKKALARFSKITYRPAIKASYRKLITSQSGHADRLDGIAYTSNTKPYEICVIEGSKLYNTETGKESEDFIQNARA</sequence>